<accession>A0A6L3SSM4</accession>
<dbReference type="AlphaFoldDB" id="A0A6L3SSM4"/>
<comment type="caution">
    <text evidence="1">The sequence shown here is derived from an EMBL/GenBank/DDBJ whole genome shotgun (WGS) entry which is preliminary data.</text>
</comment>
<organism evidence="1 2">
    <name type="scientific">Methylobacterium soli</name>
    <dbReference type="NCBI Taxonomy" id="553447"/>
    <lineage>
        <taxon>Bacteria</taxon>
        <taxon>Pseudomonadati</taxon>
        <taxon>Pseudomonadota</taxon>
        <taxon>Alphaproteobacteria</taxon>
        <taxon>Hyphomicrobiales</taxon>
        <taxon>Methylobacteriaceae</taxon>
        <taxon>Methylobacterium</taxon>
    </lineage>
</organism>
<evidence type="ECO:0000313" key="2">
    <source>
        <dbReference type="Proteomes" id="UP000474159"/>
    </source>
</evidence>
<gene>
    <name evidence="1" type="ORF">F6X53_29930</name>
</gene>
<sequence length="80" mass="8713">MDVIVTPVGSTGTAWNLDYRLGRHLGTIRKSDASEPFEIEPVPTSTLHGVLRLHMTLDAAMSAIASRMGGACERDSQDWD</sequence>
<keyword evidence="2" id="KW-1185">Reference proteome</keyword>
<name>A0A6L3SSM4_9HYPH</name>
<dbReference type="Proteomes" id="UP000474159">
    <property type="component" value="Unassembled WGS sequence"/>
</dbReference>
<dbReference type="EMBL" id="VZZK01000061">
    <property type="protein sequence ID" value="KAB1070606.1"/>
    <property type="molecule type" value="Genomic_DNA"/>
</dbReference>
<dbReference type="OrthoDB" id="8450050at2"/>
<protein>
    <submittedName>
        <fullName evidence="1">Uncharacterized protein</fullName>
    </submittedName>
</protein>
<proteinExistence type="predicted"/>
<reference evidence="1 2" key="1">
    <citation type="submission" date="2019-09" db="EMBL/GenBank/DDBJ databases">
        <title>YIM 48816 draft genome.</title>
        <authorList>
            <person name="Jiang L."/>
        </authorList>
    </citation>
    <scope>NUCLEOTIDE SEQUENCE [LARGE SCALE GENOMIC DNA]</scope>
    <source>
        <strain evidence="1 2">YIM 48816</strain>
    </source>
</reference>
<evidence type="ECO:0000313" key="1">
    <source>
        <dbReference type="EMBL" id="KAB1070606.1"/>
    </source>
</evidence>
<dbReference type="RefSeq" id="WP_151005249.1">
    <property type="nucleotide sequence ID" value="NZ_BPQY01000095.1"/>
</dbReference>